<keyword evidence="2" id="KW-0646">Protease inhibitor</keyword>
<evidence type="ECO:0000256" key="3">
    <source>
        <dbReference type="ARBA" id="ARBA00022900"/>
    </source>
</evidence>
<dbReference type="SUPFAM" id="SSF56574">
    <property type="entry name" value="Serpins"/>
    <property type="match status" value="1"/>
</dbReference>
<accession>A0AAU9G9W1</accession>
<dbReference type="InterPro" id="IPR036186">
    <property type="entry name" value="Serpin_sf"/>
</dbReference>
<dbReference type="GO" id="GO:0005615">
    <property type="term" value="C:extracellular space"/>
    <property type="evidence" value="ECO:0007669"/>
    <property type="project" value="InterPro"/>
</dbReference>
<dbReference type="PANTHER" id="PTHR11461:SF211">
    <property type="entry name" value="GH10112P-RELATED"/>
    <property type="match status" value="1"/>
</dbReference>
<evidence type="ECO:0000256" key="5">
    <source>
        <dbReference type="SAM" id="MobiDB-lite"/>
    </source>
</evidence>
<feature type="domain" description="Serpin" evidence="7">
    <location>
        <begin position="129"/>
        <end position="488"/>
    </location>
</feature>
<dbReference type="Gene3D" id="2.30.39.10">
    <property type="entry name" value="Alpha-1-antitrypsin, domain 1"/>
    <property type="match status" value="1"/>
</dbReference>
<dbReference type="Proteomes" id="UP001500889">
    <property type="component" value="Chromosome E"/>
</dbReference>
<dbReference type="CDD" id="cd19954">
    <property type="entry name" value="serpin42Dd-like_insects"/>
    <property type="match status" value="1"/>
</dbReference>
<evidence type="ECO:0000259" key="7">
    <source>
        <dbReference type="SMART" id="SM00093"/>
    </source>
</evidence>
<evidence type="ECO:0000256" key="2">
    <source>
        <dbReference type="ARBA" id="ARBA00022690"/>
    </source>
</evidence>
<comment type="similarity">
    <text evidence="1 4">Belongs to the serpin family.</text>
</comment>
<feature type="compositionally biased region" description="Low complexity" evidence="5">
    <location>
        <begin position="61"/>
        <end position="70"/>
    </location>
</feature>
<feature type="chain" id="PRO_5043426204" evidence="6">
    <location>
        <begin position="23"/>
        <end position="492"/>
    </location>
</feature>
<organism evidence="8 9">
    <name type="scientific">Drosophila madeirensis</name>
    <name type="common">Fruit fly</name>
    <dbReference type="NCBI Taxonomy" id="30013"/>
    <lineage>
        <taxon>Eukaryota</taxon>
        <taxon>Metazoa</taxon>
        <taxon>Ecdysozoa</taxon>
        <taxon>Arthropoda</taxon>
        <taxon>Hexapoda</taxon>
        <taxon>Insecta</taxon>
        <taxon>Pterygota</taxon>
        <taxon>Neoptera</taxon>
        <taxon>Endopterygota</taxon>
        <taxon>Diptera</taxon>
        <taxon>Brachycera</taxon>
        <taxon>Muscomorpha</taxon>
        <taxon>Ephydroidea</taxon>
        <taxon>Drosophilidae</taxon>
        <taxon>Drosophila</taxon>
        <taxon>Sophophora</taxon>
    </lineage>
</organism>
<dbReference type="InterPro" id="IPR023795">
    <property type="entry name" value="Serpin_CS"/>
</dbReference>
<reference evidence="8 9" key="1">
    <citation type="submission" date="2024-02" db="EMBL/GenBank/DDBJ databases">
        <title>A chromosome-level genome assembly of Drosophila madeirensis, a fruit fly species endemic to Madeira island.</title>
        <authorList>
            <person name="Tomihara K."/>
            <person name="Llopart A."/>
            <person name="Yamamoto D."/>
        </authorList>
    </citation>
    <scope>NUCLEOTIDE SEQUENCE [LARGE SCALE GENOMIC DNA]</scope>
    <source>
        <strain evidence="8 9">RF1</strain>
    </source>
</reference>
<name>A0AAU9G9W1_DROMD</name>
<dbReference type="Gene3D" id="3.30.497.10">
    <property type="entry name" value="Antithrombin, subunit I, domain 2"/>
    <property type="match status" value="1"/>
</dbReference>
<evidence type="ECO:0000256" key="4">
    <source>
        <dbReference type="RuleBase" id="RU000411"/>
    </source>
</evidence>
<feature type="signal peptide" evidence="6">
    <location>
        <begin position="1"/>
        <end position="22"/>
    </location>
</feature>
<keyword evidence="3" id="KW-0722">Serine protease inhibitor</keyword>
<gene>
    <name evidence="8" type="ORF">DMAD_04128</name>
</gene>
<evidence type="ECO:0000313" key="8">
    <source>
        <dbReference type="EMBL" id="BFG05380.1"/>
    </source>
</evidence>
<dbReference type="Pfam" id="PF00079">
    <property type="entry name" value="Serpin"/>
    <property type="match status" value="1"/>
</dbReference>
<dbReference type="AlphaFoldDB" id="A0AAU9G9W1"/>
<feature type="compositionally biased region" description="Low complexity" evidence="5">
    <location>
        <begin position="78"/>
        <end position="95"/>
    </location>
</feature>
<dbReference type="PANTHER" id="PTHR11461">
    <property type="entry name" value="SERINE PROTEASE INHIBITOR, SERPIN"/>
    <property type="match status" value="1"/>
</dbReference>
<dbReference type="InterPro" id="IPR042185">
    <property type="entry name" value="Serpin_sf_2"/>
</dbReference>
<keyword evidence="6" id="KW-0732">Signal</keyword>
<dbReference type="GO" id="GO:0004867">
    <property type="term" value="F:serine-type endopeptidase inhibitor activity"/>
    <property type="evidence" value="ECO:0007669"/>
    <property type="project" value="UniProtKB-KW"/>
</dbReference>
<sequence length="492" mass="54879">MASKCIFLLLLVLGPYLLAAQAYTHGTYVVPISLRFGGALAAPAAPRAQTDNQRPLEDEQQPQTTADEQPQPQPQPQRLPQRQPQGQSQGQPQRQPANVLGANEVHLPAASNSPTRPPAKHSFKDRFSSKLFQPIASRSQQQNIVYSPVSVHALLGMIYGASEGRTSQELQQAAEFSSDAQAVGQDFRQLIKQRRQLQNAELTIVSQMFYNKNLGDVNRDYPEYAEYYYSSGIEPVDMGRARDTAGWINAWVSDKTRNKIRELVKPGDIDGQTEAMLVNAIYFKARWANEFSATDTSSGKFRRGTGAPRNVAMMFNDDVFGYADLPELGATALEMQYADSEVSMLILLPNQVDGLAQLEQQLARPQHDLNRIAARLRQETVTIRIPKFRIEFEQDMTEPLQQLGIREMFSRSSQVTKMLNRPVRVTKILQKAFIDVNEAGSEAAAASYAKFVPLSLPVKSREFNADHPFVFALRTPDSVLFIGHVLQPTAMA</sequence>
<proteinExistence type="inferred from homology"/>
<evidence type="ECO:0000256" key="6">
    <source>
        <dbReference type="SAM" id="SignalP"/>
    </source>
</evidence>
<dbReference type="PROSITE" id="PS00284">
    <property type="entry name" value="SERPIN"/>
    <property type="match status" value="1"/>
</dbReference>
<evidence type="ECO:0000313" key="9">
    <source>
        <dbReference type="Proteomes" id="UP001500889"/>
    </source>
</evidence>
<evidence type="ECO:0000256" key="1">
    <source>
        <dbReference type="ARBA" id="ARBA00009500"/>
    </source>
</evidence>
<protein>
    <submittedName>
        <fullName evidence="8">Alaserpin</fullName>
    </submittedName>
</protein>
<keyword evidence="9" id="KW-1185">Reference proteome</keyword>
<dbReference type="InterPro" id="IPR023796">
    <property type="entry name" value="Serpin_dom"/>
</dbReference>
<dbReference type="InterPro" id="IPR042178">
    <property type="entry name" value="Serpin_sf_1"/>
</dbReference>
<feature type="region of interest" description="Disordered" evidence="5">
    <location>
        <begin position="45"/>
        <end position="95"/>
    </location>
</feature>
<dbReference type="EMBL" id="AP029267">
    <property type="protein sequence ID" value="BFG05380.1"/>
    <property type="molecule type" value="Genomic_DNA"/>
</dbReference>
<dbReference type="SMART" id="SM00093">
    <property type="entry name" value="SERPIN"/>
    <property type="match status" value="1"/>
</dbReference>
<dbReference type="InterPro" id="IPR000215">
    <property type="entry name" value="Serpin_fam"/>
</dbReference>